<evidence type="ECO:0000256" key="1">
    <source>
        <dbReference type="ARBA" id="ARBA00006271"/>
    </source>
</evidence>
<evidence type="ECO:0000313" key="8">
    <source>
        <dbReference type="EMBL" id="KAK3083385.1"/>
    </source>
</evidence>
<dbReference type="GO" id="GO:0005634">
    <property type="term" value="C:nucleus"/>
    <property type="evidence" value="ECO:0007669"/>
    <property type="project" value="TreeGrafter"/>
</dbReference>
<keyword evidence="6" id="KW-0175">Coiled coil</keyword>
<dbReference type="GO" id="GO:0005524">
    <property type="term" value="F:ATP binding"/>
    <property type="evidence" value="ECO:0007669"/>
    <property type="project" value="UniProtKB-KW"/>
</dbReference>
<dbReference type="GO" id="GO:0006298">
    <property type="term" value="P:mismatch repair"/>
    <property type="evidence" value="ECO:0007669"/>
    <property type="project" value="InterPro"/>
</dbReference>
<dbReference type="SUPFAM" id="SSF48334">
    <property type="entry name" value="DNA repair protein MutS, domain III"/>
    <property type="match status" value="1"/>
</dbReference>
<organism evidence="8 9">
    <name type="scientific">Pinctada imbricata</name>
    <name type="common">Atlantic pearl-oyster</name>
    <name type="synonym">Pinctada martensii</name>
    <dbReference type="NCBI Taxonomy" id="66713"/>
    <lineage>
        <taxon>Eukaryota</taxon>
        <taxon>Metazoa</taxon>
        <taxon>Spiralia</taxon>
        <taxon>Lophotrochozoa</taxon>
        <taxon>Mollusca</taxon>
        <taxon>Bivalvia</taxon>
        <taxon>Autobranchia</taxon>
        <taxon>Pteriomorphia</taxon>
        <taxon>Pterioida</taxon>
        <taxon>Pterioidea</taxon>
        <taxon>Pteriidae</taxon>
        <taxon>Pinctada</taxon>
    </lineage>
</organism>
<feature type="coiled-coil region" evidence="6">
    <location>
        <begin position="588"/>
        <end position="615"/>
    </location>
</feature>
<dbReference type="Gene3D" id="3.30.420.110">
    <property type="entry name" value="MutS, connector domain"/>
    <property type="match status" value="1"/>
</dbReference>
<dbReference type="Pfam" id="PF00488">
    <property type="entry name" value="MutS_V"/>
    <property type="match status" value="1"/>
</dbReference>
<evidence type="ECO:0000256" key="2">
    <source>
        <dbReference type="ARBA" id="ARBA00022741"/>
    </source>
</evidence>
<keyword evidence="2" id="KW-0547">Nucleotide-binding</keyword>
<evidence type="ECO:0000256" key="6">
    <source>
        <dbReference type="SAM" id="Coils"/>
    </source>
</evidence>
<evidence type="ECO:0000313" key="9">
    <source>
        <dbReference type="Proteomes" id="UP001186944"/>
    </source>
</evidence>
<evidence type="ECO:0000256" key="5">
    <source>
        <dbReference type="ARBA" id="ARBA00023254"/>
    </source>
</evidence>
<dbReference type="PANTHER" id="PTHR11361">
    <property type="entry name" value="DNA MISMATCH REPAIR PROTEIN MUTS FAMILY MEMBER"/>
    <property type="match status" value="1"/>
</dbReference>
<dbReference type="AlphaFoldDB" id="A0AA89BL55"/>
<dbReference type="EMBL" id="VSWD01000014">
    <property type="protein sequence ID" value="KAK3083385.1"/>
    <property type="molecule type" value="Genomic_DNA"/>
</dbReference>
<dbReference type="FunFam" id="3.40.50.300:FF:000870">
    <property type="entry name" value="MutS protein homolog 4"/>
    <property type="match status" value="1"/>
</dbReference>
<dbReference type="Pfam" id="PF05192">
    <property type="entry name" value="MutS_III"/>
    <property type="match status" value="1"/>
</dbReference>
<dbReference type="InterPro" id="IPR007696">
    <property type="entry name" value="DNA_mismatch_repair_MutS_core"/>
</dbReference>
<gene>
    <name evidence="8" type="ORF">FSP39_021201</name>
</gene>
<dbReference type="PANTHER" id="PTHR11361:SF21">
    <property type="entry name" value="MUTS PROTEIN HOMOLOG 4"/>
    <property type="match status" value="1"/>
</dbReference>
<dbReference type="GO" id="GO:0140664">
    <property type="term" value="F:ATP-dependent DNA damage sensor activity"/>
    <property type="evidence" value="ECO:0007669"/>
    <property type="project" value="InterPro"/>
</dbReference>
<comment type="similarity">
    <text evidence="1">Belongs to the DNA mismatch repair MutS family.</text>
</comment>
<accession>A0AA89BL55</accession>
<dbReference type="Proteomes" id="UP001186944">
    <property type="component" value="Unassembled WGS sequence"/>
</dbReference>
<proteinExistence type="inferred from homology"/>
<dbReference type="Gene3D" id="3.40.50.300">
    <property type="entry name" value="P-loop containing nucleotide triphosphate hydrolases"/>
    <property type="match status" value="1"/>
</dbReference>
<dbReference type="InterPro" id="IPR036678">
    <property type="entry name" value="MutS_con_dom_sf"/>
</dbReference>
<dbReference type="InterPro" id="IPR007860">
    <property type="entry name" value="DNA_mmatch_repair_MutS_con_dom"/>
</dbReference>
<dbReference type="Gene3D" id="1.10.1420.10">
    <property type="match status" value="1"/>
</dbReference>
<keyword evidence="9" id="KW-1185">Reference proteome</keyword>
<dbReference type="InterPro" id="IPR000432">
    <property type="entry name" value="DNA_mismatch_repair_MutS_C"/>
</dbReference>
<dbReference type="SUPFAM" id="SSF53150">
    <property type="entry name" value="DNA repair protein MutS, domain II"/>
    <property type="match status" value="1"/>
</dbReference>
<dbReference type="SUPFAM" id="SSF52540">
    <property type="entry name" value="P-loop containing nucleoside triphosphate hydrolases"/>
    <property type="match status" value="1"/>
</dbReference>
<protein>
    <recommendedName>
        <fullName evidence="7">DNA mismatch repair proteins mutS family domain-containing protein</fullName>
    </recommendedName>
</protein>
<evidence type="ECO:0000256" key="4">
    <source>
        <dbReference type="ARBA" id="ARBA00023125"/>
    </source>
</evidence>
<dbReference type="PROSITE" id="PS00486">
    <property type="entry name" value="DNA_MISMATCH_REPAIR_2"/>
    <property type="match status" value="1"/>
</dbReference>
<dbReference type="InterPro" id="IPR027417">
    <property type="entry name" value="P-loop_NTPase"/>
</dbReference>
<evidence type="ECO:0000259" key="7">
    <source>
        <dbReference type="PROSITE" id="PS00486"/>
    </source>
</evidence>
<dbReference type="InterPro" id="IPR036187">
    <property type="entry name" value="DNA_mismatch_repair_MutS_sf"/>
</dbReference>
<dbReference type="GO" id="GO:0007131">
    <property type="term" value="P:reciprocal meiotic recombination"/>
    <property type="evidence" value="ECO:0007669"/>
    <property type="project" value="TreeGrafter"/>
</dbReference>
<dbReference type="GO" id="GO:0030983">
    <property type="term" value="F:mismatched DNA binding"/>
    <property type="evidence" value="ECO:0007669"/>
    <property type="project" value="InterPro"/>
</dbReference>
<feature type="domain" description="DNA mismatch repair proteins mutS family" evidence="7">
    <location>
        <begin position="481"/>
        <end position="497"/>
    </location>
</feature>
<dbReference type="SMART" id="SM00533">
    <property type="entry name" value="MUTSd"/>
    <property type="match status" value="1"/>
</dbReference>
<reference evidence="8" key="1">
    <citation type="submission" date="2019-08" db="EMBL/GenBank/DDBJ databases">
        <title>The improved chromosome-level genome for the pearl oyster Pinctada fucata martensii using PacBio sequencing and Hi-C.</title>
        <authorList>
            <person name="Zheng Z."/>
        </authorList>
    </citation>
    <scope>NUCLEOTIDE SEQUENCE</scope>
    <source>
        <strain evidence="8">ZZ-2019</strain>
        <tissue evidence="8">Adductor muscle</tissue>
    </source>
</reference>
<keyword evidence="5" id="KW-0469">Meiosis</keyword>
<dbReference type="InterPro" id="IPR011184">
    <property type="entry name" value="DNA_mismatch_repair_Msh2"/>
</dbReference>
<dbReference type="FunFam" id="3.30.420.110:FF:000003">
    <property type="entry name" value="mutS protein homolog 4"/>
    <property type="match status" value="1"/>
</dbReference>
<keyword evidence="4" id="KW-0238">DNA-binding</keyword>
<name>A0AA89BL55_PINIB</name>
<dbReference type="SMART" id="SM00534">
    <property type="entry name" value="MUTSac"/>
    <property type="match status" value="1"/>
</dbReference>
<dbReference type="InterPro" id="IPR045076">
    <property type="entry name" value="MutS"/>
</dbReference>
<dbReference type="Pfam" id="PF05188">
    <property type="entry name" value="MutS_II"/>
    <property type="match status" value="1"/>
</dbReference>
<evidence type="ECO:0000256" key="3">
    <source>
        <dbReference type="ARBA" id="ARBA00022840"/>
    </source>
</evidence>
<sequence length="665" mass="75130">MARGEIGLASIDLKNPTLILSQFSDTQIYVKTITKLLLLKPVEIIMPNTACENGNMTKLMKLVTDEFQGISVSTVQRKYFNETSGIEYVKQLCVPEFNSVEMEVATKYYCLAAAAALMKYVQFMQNAIYAPGSLRIIFTGSENTTLIDAASAKKLELLQNLRDPRSDHTLYGIINYTKTSGGARLLRANILQPPCDIETITMRQDVVAELTEKEDVFYNMQAILGRFLDIDHLLSQCIQIPKQETMKTAENKLTNIIYLKHTIEMIGAFRNALGDCENSLFKAYYKSLEDPRFTLIQSKICSVIDEQAKYQKGGLNMRTQSVVTELLSDIRDNIGCLYKLSETVAVVDMLQSFAHACTLSNYVRPEFTDTLAIKQGRHPILEKISVEAPVPNDVYASEDSNFIIITGPNMSGKSTYIRQIVLLQVLAQIGCFVPAVYASFRITDHIFTRIGSDDDMQTNSSTFMLEMREINYITQNASSRSLIITDELGRGTSAEEGVGICHAICEHLLKQKSFTFFTTHFLELTNLESLYPNVENFCFEVYHTYTSDGDQKKIVYTHVLTKGKTQEKHYGLQLAELSTMPSSVVENAKKIANQIIQEKQQREEMQVELKQQRADFKLATRLIQAARNSRLDEDGLRIYLSSLKQQYFQEIGKISNPSNLSLPDE</sequence>
<keyword evidence="3" id="KW-0067">ATP-binding</keyword>
<dbReference type="PIRSF" id="PIRSF005813">
    <property type="entry name" value="MSH2"/>
    <property type="match status" value="1"/>
</dbReference>
<comment type="caution">
    <text evidence="8">The sequence shown here is derived from an EMBL/GenBank/DDBJ whole genome shotgun (WGS) entry which is preliminary data.</text>
</comment>